<protein>
    <submittedName>
        <fullName evidence="2">Uncharacterized protein</fullName>
    </submittedName>
</protein>
<dbReference type="EMBL" id="OV170227">
    <property type="protein sequence ID" value="CAH0728183.1"/>
    <property type="molecule type" value="Genomic_DNA"/>
</dbReference>
<dbReference type="AlphaFoldDB" id="A0A8J9VRK4"/>
<sequence>MANMERRRKELQSEDIENLLEKSNLEDYLLFEEDLDDPPFVGSLENIPSSSSDNDNESENESCDIRDEIFSCFCSVTPKKCNFLRAYISAYLDGVVGHL</sequence>
<dbReference type="Proteomes" id="UP000838878">
    <property type="component" value="Chromosome 7"/>
</dbReference>
<organism evidence="2 3">
    <name type="scientific">Brenthis ino</name>
    <name type="common">lesser marbled fritillary</name>
    <dbReference type="NCBI Taxonomy" id="405034"/>
    <lineage>
        <taxon>Eukaryota</taxon>
        <taxon>Metazoa</taxon>
        <taxon>Ecdysozoa</taxon>
        <taxon>Arthropoda</taxon>
        <taxon>Hexapoda</taxon>
        <taxon>Insecta</taxon>
        <taxon>Pterygota</taxon>
        <taxon>Neoptera</taxon>
        <taxon>Endopterygota</taxon>
        <taxon>Lepidoptera</taxon>
        <taxon>Glossata</taxon>
        <taxon>Ditrysia</taxon>
        <taxon>Papilionoidea</taxon>
        <taxon>Nymphalidae</taxon>
        <taxon>Heliconiinae</taxon>
        <taxon>Argynnini</taxon>
        <taxon>Brenthis</taxon>
    </lineage>
</organism>
<feature type="region of interest" description="Disordered" evidence="1">
    <location>
        <begin position="39"/>
        <end position="60"/>
    </location>
</feature>
<gene>
    <name evidence="2" type="ORF">BINO364_LOCUS13430</name>
</gene>
<name>A0A8J9VRK4_9NEOP</name>
<evidence type="ECO:0000313" key="3">
    <source>
        <dbReference type="Proteomes" id="UP000838878"/>
    </source>
</evidence>
<evidence type="ECO:0000313" key="2">
    <source>
        <dbReference type="EMBL" id="CAH0728183.1"/>
    </source>
</evidence>
<evidence type="ECO:0000256" key="1">
    <source>
        <dbReference type="SAM" id="MobiDB-lite"/>
    </source>
</evidence>
<accession>A0A8J9VRK4</accession>
<proteinExistence type="predicted"/>
<reference evidence="2" key="1">
    <citation type="submission" date="2021-12" db="EMBL/GenBank/DDBJ databases">
        <authorList>
            <person name="Martin H S."/>
        </authorList>
    </citation>
    <scope>NUCLEOTIDE SEQUENCE</scope>
</reference>
<keyword evidence="3" id="KW-1185">Reference proteome</keyword>
<feature type="non-terminal residue" evidence="2">
    <location>
        <position position="99"/>
    </location>
</feature>